<feature type="transmembrane region" description="Helical" evidence="1">
    <location>
        <begin position="255"/>
        <end position="276"/>
    </location>
</feature>
<protein>
    <submittedName>
        <fullName evidence="2">Uncharacterized protein</fullName>
    </submittedName>
</protein>
<dbReference type="EMBL" id="ANHY01000015">
    <property type="protein sequence ID" value="EKV28548.1"/>
    <property type="molecule type" value="Genomic_DNA"/>
</dbReference>
<dbReference type="Proteomes" id="UP000009881">
    <property type="component" value="Unassembled WGS sequence"/>
</dbReference>
<feature type="transmembrane region" description="Helical" evidence="1">
    <location>
        <begin position="88"/>
        <end position="108"/>
    </location>
</feature>
<reference evidence="2 3" key="1">
    <citation type="journal article" date="2013" name="Genome Announc.">
        <title>Draft Genome Sequence of an Alphaproteobacterium, Caenispirillum salinarum AK4(T), Isolated from a Solar Saltern.</title>
        <authorList>
            <person name="Khatri I."/>
            <person name="Singh A."/>
            <person name="Korpole S."/>
            <person name="Pinnaka A.K."/>
            <person name="Subramanian S."/>
        </authorList>
    </citation>
    <scope>NUCLEOTIDE SEQUENCE [LARGE SCALE GENOMIC DNA]</scope>
    <source>
        <strain evidence="2 3">AK4</strain>
    </source>
</reference>
<accession>K9HDF4</accession>
<feature type="transmembrane region" description="Helical" evidence="1">
    <location>
        <begin position="34"/>
        <end position="50"/>
    </location>
</feature>
<comment type="caution">
    <text evidence="2">The sequence shown here is derived from an EMBL/GenBank/DDBJ whole genome shotgun (WGS) entry which is preliminary data.</text>
</comment>
<evidence type="ECO:0000313" key="2">
    <source>
        <dbReference type="EMBL" id="EKV28548.1"/>
    </source>
</evidence>
<organism evidence="2 3">
    <name type="scientific">Caenispirillum salinarum AK4</name>
    <dbReference type="NCBI Taxonomy" id="1238182"/>
    <lineage>
        <taxon>Bacteria</taxon>
        <taxon>Pseudomonadati</taxon>
        <taxon>Pseudomonadota</taxon>
        <taxon>Alphaproteobacteria</taxon>
        <taxon>Rhodospirillales</taxon>
        <taxon>Novispirillaceae</taxon>
        <taxon>Caenispirillum</taxon>
    </lineage>
</organism>
<feature type="transmembrane region" description="Helical" evidence="1">
    <location>
        <begin position="62"/>
        <end position="82"/>
    </location>
</feature>
<feature type="transmembrane region" description="Helical" evidence="1">
    <location>
        <begin position="172"/>
        <end position="190"/>
    </location>
</feature>
<dbReference type="eggNOG" id="ENOG502ZS2F">
    <property type="taxonomic scope" value="Bacteria"/>
</dbReference>
<keyword evidence="1" id="KW-1133">Transmembrane helix</keyword>
<dbReference type="STRING" id="1238182.C882_0759"/>
<proteinExistence type="predicted"/>
<gene>
    <name evidence="2" type="ORF">C882_0759</name>
</gene>
<dbReference type="AlphaFoldDB" id="K9HDF4"/>
<keyword evidence="1" id="KW-0472">Membrane</keyword>
<feature type="transmembrane region" description="Helical" evidence="1">
    <location>
        <begin position="145"/>
        <end position="165"/>
    </location>
</feature>
<evidence type="ECO:0000256" key="1">
    <source>
        <dbReference type="SAM" id="Phobius"/>
    </source>
</evidence>
<feature type="transmembrane region" description="Helical" evidence="1">
    <location>
        <begin position="115"/>
        <end position="139"/>
    </location>
</feature>
<dbReference type="RefSeq" id="WP_009541416.1">
    <property type="nucleotide sequence ID" value="NZ_ANHY01000015.1"/>
</dbReference>
<keyword evidence="1" id="KW-0812">Transmembrane</keyword>
<evidence type="ECO:0000313" key="3">
    <source>
        <dbReference type="Proteomes" id="UP000009881"/>
    </source>
</evidence>
<sequence>MIDMVLSLALPLLVALAVSGVVRLSAGPERGARLMGVGLGVGFLGWWLWANGVEPLGRLTPLGTAPLVTLAGLAAGAAVNAWAAARRAAAWTAATVFAALSLWALAGLPISTQGLAAAALPAAGLALLFAVVLGGLGTARERAPWAPALLLAVACAGLGAAASALGAADVSAAALALAVAVLGVLPWLPAAPGAPGWIVTLAGGGTFVALSAALLAANPGAAGALAVLALVFLAEPTAARLPAGGPRTALLARPGWLVLVAALPAGLAGLLAQVAAKMVGG</sequence>
<name>K9HDF4_9PROT</name>
<keyword evidence="3" id="KW-1185">Reference proteome</keyword>
<dbReference type="PATRIC" id="fig|1238182.3.peg.2973"/>